<comment type="similarity">
    <text evidence="1 7">Belongs to the Lgt family.</text>
</comment>
<dbReference type="GO" id="GO:0005886">
    <property type="term" value="C:plasma membrane"/>
    <property type="evidence" value="ECO:0007669"/>
    <property type="project" value="UniProtKB-SubCell"/>
</dbReference>
<dbReference type="NCBIfam" id="TIGR00544">
    <property type="entry name" value="lgt"/>
    <property type="match status" value="1"/>
</dbReference>
<comment type="subcellular location">
    <subcellularLocation>
        <location evidence="7">Cell membrane</location>
        <topology evidence="7">Multi-pass membrane protein</topology>
    </subcellularLocation>
</comment>
<dbReference type="PROSITE" id="PS01311">
    <property type="entry name" value="LGT"/>
    <property type="match status" value="1"/>
</dbReference>
<accession>A0AAU8AAW9</accession>
<feature type="transmembrane region" description="Helical" evidence="7">
    <location>
        <begin position="86"/>
        <end position="109"/>
    </location>
</feature>
<comment type="pathway">
    <text evidence="7">Protein modification; lipoprotein biosynthesis (diacylglyceryl transfer).</text>
</comment>
<reference evidence="8" key="1">
    <citation type="submission" date="2023-02" db="EMBL/GenBank/DDBJ databases">
        <title>Gut commensal Christensenella minuta modulates host metabolism via a new class of secondary bile acids.</title>
        <authorList>
            <person name="Liu C."/>
        </authorList>
    </citation>
    <scope>NUCLEOTIDE SEQUENCE</scope>
    <source>
        <strain evidence="8">CA70</strain>
    </source>
</reference>
<dbReference type="InterPro" id="IPR001640">
    <property type="entry name" value="Lgt"/>
</dbReference>
<keyword evidence="4 7" id="KW-0812">Transmembrane</keyword>
<feature type="binding site" evidence="7">
    <location>
        <position position="137"/>
    </location>
    <ligand>
        <name>a 1,2-diacyl-sn-glycero-3-phospho-(1'-sn-glycerol)</name>
        <dbReference type="ChEBI" id="CHEBI:64716"/>
    </ligand>
</feature>
<dbReference type="AlphaFoldDB" id="A0AAU8AAW9"/>
<evidence type="ECO:0000256" key="5">
    <source>
        <dbReference type="ARBA" id="ARBA00022989"/>
    </source>
</evidence>
<evidence type="ECO:0000313" key="8">
    <source>
        <dbReference type="EMBL" id="XCC62962.1"/>
    </source>
</evidence>
<dbReference type="Pfam" id="PF01790">
    <property type="entry name" value="LGT"/>
    <property type="match status" value="1"/>
</dbReference>
<comment type="catalytic activity">
    <reaction evidence="7">
        <text>L-cysteinyl-[prolipoprotein] + a 1,2-diacyl-sn-glycero-3-phospho-(1'-sn-glycerol) = an S-1,2-diacyl-sn-glyceryl-L-cysteinyl-[prolipoprotein] + sn-glycerol 1-phosphate + H(+)</text>
        <dbReference type="Rhea" id="RHEA:56712"/>
        <dbReference type="Rhea" id="RHEA-COMP:14679"/>
        <dbReference type="Rhea" id="RHEA-COMP:14680"/>
        <dbReference type="ChEBI" id="CHEBI:15378"/>
        <dbReference type="ChEBI" id="CHEBI:29950"/>
        <dbReference type="ChEBI" id="CHEBI:57685"/>
        <dbReference type="ChEBI" id="CHEBI:64716"/>
        <dbReference type="ChEBI" id="CHEBI:140658"/>
        <dbReference type="EC" id="2.5.1.145"/>
    </reaction>
</comment>
<dbReference type="GO" id="GO:0008961">
    <property type="term" value="F:phosphatidylglycerol-prolipoprotein diacylglyceryl transferase activity"/>
    <property type="evidence" value="ECO:0007669"/>
    <property type="project" value="UniProtKB-UniRule"/>
</dbReference>
<evidence type="ECO:0000256" key="4">
    <source>
        <dbReference type="ARBA" id="ARBA00022692"/>
    </source>
</evidence>
<keyword evidence="5 7" id="KW-1133">Transmembrane helix</keyword>
<evidence type="ECO:0000256" key="2">
    <source>
        <dbReference type="ARBA" id="ARBA00022475"/>
    </source>
</evidence>
<organism evidence="8">
    <name type="scientific">Christensenella massiliensis</name>
    <dbReference type="NCBI Taxonomy" id="1805714"/>
    <lineage>
        <taxon>Bacteria</taxon>
        <taxon>Bacillati</taxon>
        <taxon>Bacillota</taxon>
        <taxon>Clostridia</taxon>
        <taxon>Christensenellales</taxon>
        <taxon>Christensenellaceae</taxon>
        <taxon>Christensenella</taxon>
    </lineage>
</organism>
<dbReference type="GO" id="GO:0042158">
    <property type="term" value="P:lipoprotein biosynthetic process"/>
    <property type="evidence" value="ECO:0007669"/>
    <property type="project" value="UniProtKB-UniRule"/>
</dbReference>
<evidence type="ECO:0000256" key="3">
    <source>
        <dbReference type="ARBA" id="ARBA00022679"/>
    </source>
</evidence>
<dbReference type="HAMAP" id="MF_01147">
    <property type="entry name" value="Lgt"/>
    <property type="match status" value="1"/>
</dbReference>
<dbReference type="PANTHER" id="PTHR30589">
    <property type="entry name" value="PROLIPOPROTEIN DIACYLGLYCERYL TRANSFERASE"/>
    <property type="match status" value="1"/>
</dbReference>
<feature type="transmembrane region" description="Helical" evidence="7">
    <location>
        <begin position="238"/>
        <end position="260"/>
    </location>
</feature>
<comment type="function">
    <text evidence="7">Catalyzes the transfer of the diacylglyceryl group from phosphatidylglycerol to the sulfhydryl group of the N-terminal cysteine of a prolipoprotein, the first step in the formation of mature lipoproteins.</text>
</comment>
<keyword evidence="6 7" id="KW-0472">Membrane</keyword>
<dbReference type="PANTHER" id="PTHR30589:SF0">
    <property type="entry name" value="PHOSPHATIDYLGLYCEROL--PROLIPOPROTEIN DIACYLGLYCERYL TRANSFERASE"/>
    <property type="match status" value="1"/>
</dbReference>
<dbReference type="RefSeq" id="WP_079547228.1">
    <property type="nucleotide sequence ID" value="NZ_CP117826.1"/>
</dbReference>
<gene>
    <name evidence="7 8" type="primary">lgt</name>
    <name evidence="8" type="ORF">PUP29_03320</name>
</gene>
<keyword evidence="3 7" id="KW-0808">Transferase</keyword>
<protein>
    <recommendedName>
        <fullName evidence="7">Phosphatidylglycerol--prolipoprotein diacylglyceryl transferase</fullName>
        <ecNumber evidence="7">2.5.1.145</ecNumber>
    </recommendedName>
</protein>
<feature type="transmembrane region" description="Helical" evidence="7">
    <location>
        <begin position="51"/>
        <end position="74"/>
    </location>
</feature>
<keyword evidence="2 7" id="KW-1003">Cell membrane</keyword>
<evidence type="ECO:0000256" key="1">
    <source>
        <dbReference type="ARBA" id="ARBA00007150"/>
    </source>
</evidence>
<proteinExistence type="inferred from homology"/>
<dbReference type="EC" id="2.5.1.145" evidence="7"/>
<feature type="transmembrane region" description="Helical" evidence="7">
    <location>
        <begin position="209"/>
        <end position="226"/>
    </location>
</feature>
<sequence>MGTPDKIAIHNLFGIEGLDIAWYGILIAAGIVAGVMLAVHEAKRRGYTSELLVDFMILALPLAIIGARIYYVAFEWDYYSQHPDEIIAVWNGGIAIYGAVIGGIVAALILAKWRKFPMGRLLDICAPGLILGQAIGRWGNFVNQEAFGNIVTDPNLQFFPYAVYIEERFTGTEWVIDQWVQATFFYESMWDIGVMVLLLVYARRTKHDGNVFAMYLIGYGAGRFWIEGIRVSTLQTGFGMPVSQLLSLILVIIGILYILIMHKKNKPNAFYDGKYCREYQKAQTQE</sequence>
<dbReference type="EMBL" id="CP117826">
    <property type="protein sequence ID" value="XCC62962.1"/>
    <property type="molecule type" value="Genomic_DNA"/>
</dbReference>
<name>A0AAU8AAW9_9FIRM</name>
<evidence type="ECO:0000256" key="7">
    <source>
        <dbReference type="HAMAP-Rule" id="MF_01147"/>
    </source>
</evidence>
<evidence type="ECO:0000256" key="6">
    <source>
        <dbReference type="ARBA" id="ARBA00023136"/>
    </source>
</evidence>
<feature type="transmembrane region" description="Helical" evidence="7">
    <location>
        <begin position="20"/>
        <end position="39"/>
    </location>
</feature>